<dbReference type="FunFam" id="3.40.309.10:FF:000009">
    <property type="entry name" value="Aldehyde dehydrogenase A"/>
    <property type="match status" value="1"/>
</dbReference>
<comment type="caution">
    <text evidence="6">The sequence shown here is derived from an EMBL/GenBank/DDBJ whole genome shotgun (WGS) entry which is preliminary data.</text>
</comment>
<dbReference type="PANTHER" id="PTHR43353">
    <property type="entry name" value="SUCCINATE-SEMIALDEHYDE DEHYDROGENASE, MITOCHONDRIAL"/>
    <property type="match status" value="1"/>
</dbReference>
<dbReference type="AlphaFoldDB" id="A0A417Y466"/>
<gene>
    <name evidence="6" type="ORF">D0Z08_09100</name>
</gene>
<dbReference type="PANTHER" id="PTHR43353:SF5">
    <property type="entry name" value="SUCCINATE-SEMIALDEHYDE DEHYDROGENASE, MITOCHONDRIAL"/>
    <property type="match status" value="1"/>
</dbReference>
<evidence type="ECO:0000259" key="5">
    <source>
        <dbReference type="Pfam" id="PF00171"/>
    </source>
</evidence>
<comment type="similarity">
    <text evidence="1 4">Belongs to the aldehyde dehydrogenase family.</text>
</comment>
<dbReference type="InterPro" id="IPR015590">
    <property type="entry name" value="Aldehyde_DH_dom"/>
</dbReference>
<dbReference type="RefSeq" id="WP_118925094.1">
    <property type="nucleotide sequence ID" value="NZ_QXGH01000013.1"/>
</dbReference>
<organism evidence="6 7">
    <name type="scientific">Nocardioides immobilis</name>
    <dbReference type="NCBI Taxonomy" id="2049295"/>
    <lineage>
        <taxon>Bacteria</taxon>
        <taxon>Bacillati</taxon>
        <taxon>Actinomycetota</taxon>
        <taxon>Actinomycetes</taxon>
        <taxon>Propionibacteriales</taxon>
        <taxon>Nocardioidaceae</taxon>
        <taxon>Nocardioides</taxon>
    </lineage>
</organism>
<dbReference type="GO" id="GO:0004777">
    <property type="term" value="F:succinate-semialdehyde dehydrogenase (NAD+) activity"/>
    <property type="evidence" value="ECO:0007669"/>
    <property type="project" value="TreeGrafter"/>
</dbReference>
<dbReference type="EMBL" id="QXGH01000013">
    <property type="protein sequence ID" value="RHW27473.1"/>
    <property type="molecule type" value="Genomic_DNA"/>
</dbReference>
<accession>A0A417Y466</accession>
<feature type="active site" evidence="3">
    <location>
        <position position="237"/>
    </location>
</feature>
<dbReference type="CDD" id="cd07099">
    <property type="entry name" value="ALDH_DDALDH"/>
    <property type="match status" value="1"/>
</dbReference>
<dbReference type="OrthoDB" id="6882680at2"/>
<dbReference type="InterPro" id="IPR029510">
    <property type="entry name" value="Ald_DH_CS_GLU"/>
</dbReference>
<dbReference type="PROSITE" id="PS00687">
    <property type="entry name" value="ALDEHYDE_DEHYDR_GLU"/>
    <property type="match status" value="1"/>
</dbReference>
<keyword evidence="7" id="KW-1185">Reference proteome</keyword>
<dbReference type="GO" id="GO:0009450">
    <property type="term" value="P:gamma-aminobutyric acid catabolic process"/>
    <property type="evidence" value="ECO:0007669"/>
    <property type="project" value="TreeGrafter"/>
</dbReference>
<dbReference type="Pfam" id="PF00171">
    <property type="entry name" value="Aldedh"/>
    <property type="match status" value="1"/>
</dbReference>
<proteinExistence type="inferred from homology"/>
<evidence type="ECO:0000256" key="2">
    <source>
        <dbReference type="ARBA" id="ARBA00023002"/>
    </source>
</evidence>
<sequence length="509" mass="54179">MSVDTTPAVLEVRNPADGSLVGTVPVTDATAVNAAAAELRMAQVGWEKLGPDGRAQWLRRWRDWILGHSEELIDLLISETGKVRNDAALEVMASCEFISYYADHAAEYMADEKVKPTGPLSMPKKLTKVFSPHPVVGLITPWNFPITLFLMDAAPALAAGCAILSKSSEETPLACGRMIEGWHEMGAPAVIANVTGLGETGAAVVDAADYVQFTGSTATGRKIGVRCAELLKPYSLELGGKDPAIVLADADLDRTVNGIAWGGLFNSGQVCISIERVYVEEPVYDEFVERLTAKVQGLSQGVAKGNDVGAMVTANQVAIAERHVNEAVAAGARVLTGGKRGAKGNFFAPTVLVDVDHSMTCITEETFGPTIPVMKVADEDEAVRMANDSPYGLSATVWTGDVARGQQVARRLDAGAVNINDAFSNLFAAGLPHNGWKESGVGARLGGKYGMHKYCKVQAVTAPRIPTMANELAWYPYSNRRTAIANVVLRAVSGRGLKQRLGLGRKISS</sequence>
<dbReference type="InterPro" id="IPR050740">
    <property type="entry name" value="Aldehyde_DH_Superfamily"/>
</dbReference>
<evidence type="ECO:0000256" key="3">
    <source>
        <dbReference type="PROSITE-ProRule" id="PRU10007"/>
    </source>
</evidence>
<evidence type="ECO:0000313" key="7">
    <source>
        <dbReference type="Proteomes" id="UP000283644"/>
    </source>
</evidence>
<reference evidence="6 7" key="1">
    <citation type="submission" date="2018-09" db="EMBL/GenBank/DDBJ databases">
        <title>Genome sequencing of Nocardioides immobilis CCTCC AB 2017083 for comparison to Nocardioides silvaticus.</title>
        <authorList>
            <person name="Li C."/>
            <person name="Wang G."/>
        </authorList>
    </citation>
    <scope>NUCLEOTIDE SEQUENCE [LARGE SCALE GENOMIC DNA]</scope>
    <source>
        <strain evidence="6 7">CCTCC AB 2017083</strain>
    </source>
</reference>
<evidence type="ECO:0000256" key="4">
    <source>
        <dbReference type="RuleBase" id="RU003345"/>
    </source>
</evidence>
<evidence type="ECO:0000256" key="1">
    <source>
        <dbReference type="ARBA" id="ARBA00009986"/>
    </source>
</evidence>
<dbReference type="InterPro" id="IPR016163">
    <property type="entry name" value="Ald_DH_C"/>
</dbReference>
<dbReference type="InterPro" id="IPR016162">
    <property type="entry name" value="Ald_DH_N"/>
</dbReference>
<feature type="domain" description="Aldehyde dehydrogenase" evidence="5">
    <location>
        <begin position="9"/>
        <end position="460"/>
    </location>
</feature>
<dbReference type="Gene3D" id="3.40.309.10">
    <property type="entry name" value="Aldehyde Dehydrogenase, Chain A, domain 2"/>
    <property type="match status" value="1"/>
</dbReference>
<protein>
    <submittedName>
        <fullName evidence="6">Aldehyde dehydrogenase family protein</fullName>
    </submittedName>
</protein>
<evidence type="ECO:0000313" key="6">
    <source>
        <dbReference type="EMBL" id="RHW27473.1"/>
    </source>
</evidence>
<dbReference type="Proteomes" id="UP000283644">
    <property type="component" value="Unassembled WGS sequence"/>
</dbReference>
<keyword evidence="2 4" id="KW-0560">Oxidoreductase</keyword>
<dbReference type="InterPro" id="IPR016161">
    <property type="entry name" value="Ald_DH/histidinol_DH"/>
</dbReference>
<dbReference type="SUPFAM" id="SSF53720">
    <property type="entry name" value="ALDH-like"/>
    <property type="match status" value="1"/>
</dbReference>
<dbReference type="Gene3D" id="3.40.605.10">
    <property type="entry name" value="Aldehyde Dehydrogenase, Chain A, domain 1"/>
    <property type="match status" value="1"/>
</dbReference>
<name>A0A417Y466_9ACTN</name>